<feature type="non-terminal residue" evidence="2">
    <location>
        <position position="1"/>
    </location>
</feature>
<keyword evidence="1" id="KW-0472">Membrane</keyword>
<dbReference type="EMBL" id="CAJOBP010051174">
    <property type="protein sequence ID" value="CAF4813680.1"/>
    <property type="molecule type" value="Genomic_DNA"/>
</dbReference>
<reference evidence="2" key="1">
    <citation type="submission" date="2021-02" db="EMBL/GenBank/DDBJ databases">
        <authorList>
            <person name="Nowell W R."/>
        </authorList>
    </citation>
    <scope>NUCLEOTIDE SEQUENCE</scope>
</reference>
<gene>
    <name evidence="2" type="ORF">UJA718_LOCUS41841</name>
</gene>
<evidence type="ECO:0000313" key="3">
    <source>
        <dbReference type="Proteomes" id="UP000663873"/>
    </source>
</evidence>
<feature type="transmembrane region" description="Helical" evidence="1">
    <location>
        <begin position="7"/>
        <end position="27"/>
    </location>
</feature>
<dbReference type="AlphaFoldDB" id="A0A821PYN0"/>
<name>A0A821PYN0_9BILA</name>
<proteinExistence type="predicted"/>
<keyword evidence="1" id="KW-1133">Transmembrane helix</keyword>
<accession>A0A821PYN0</accession>
<dbReference type="Proteomes" id="UP000663873">
    <property type="component" value="Unassembled WGS sequence"/>
</dbReference>
<keyword evidence="1" id="KW-0812">Transmembrane</keyword>
<organism evidence="2 3">
    <name type="scientific">Rotaria socialis</name>
    <dbReference type="NCBI Taxonomy" id="392032"/>
    <lineage>
        <taxon>Eukaryota</taxon>
        <taxon>Metazoa</taxon>
        <taxon>Spiralia</taxon>
        <taxon>Gnathifera</taxon>
        <taxon>Rotifera</taxon>
        <taxon>Eurotatoria</taxon>
        <taxon>Bdelloidea</taxon>
        <taxon>Philodinida</taxon>
        <taxon>Philodinidae</taxon>
        <taxon>Rotaria</taxon>
    </lineage>
</organism>
<sequence>NHQQSHLIVALLYFITKVSMSTLYNIVTYFPPSTQTHVFTPTDISQFET</sequence>
<keyword evidence="3" id="KW-1185">Reference proteome</keyword>
<evidence type="ECO:0000313" key="2">
    <source>
        <dbReference type="EMBL" id="CAF4813680.1"/>
    </source>
</evidence>
<evidence type="ECO:0000256" key="1">
    <source>
        <dbReference type="SAM" id="Phobius"/>
    </source>
</evidence>
<comment type="caution">
    <text evidence="2">The sequence shown here is derived from an EMBL/GenBank/DDBJ whole genome shotgun (WGS) entry which is preliminary data.</text>
</comment>
<protein>
    <submittedName>
        <fullName evidence="2">Uncharacterized protein</fullName>
    </submittedName>
</protein>